<sequence>MTAPSENVKPVTAYCRSCGKPLTEDTAKVAHGTVYCEDHLPQEAQEQAPPQAQAANPYSSPYGAGRAVPNPGVSPGLAFLLGLIPGVGAIYNGQYAKGLVHVLVLGLMISINSTDAAGGLEPLFVMLTSVFWFYMAFEAYHTARRRMLGEPVDEFSSLVQIRNTPGSVPVVPVVLIGLGVLFLLNNLELLRLRVVLRYWPALLILAGVWMLYARMSGPAAEPPADPYNPNVNPPTGPGGAL</sequence>
<dbReference type="RefSeq" id="WP_194447322.1">
    <property type="nucleotide sequence ID" value="NZ_CP063849.1"/>
</dbReference>
<evidence type="ECO:0000256" key="1">
    <source>
        <dbReference type="SAM" id="Phobius"/>
    </source>
</evidence>
<gene>
    <name evidence="3" type="ORF">IRI77_22850</name>
</gene>
<feature type="transmembrane region" description="Helical" evidence="1">
    <location>
        <begin position="72"/>
        <end position="91"/>
    </location>
</feature>
<keyword evidence="4" id="KW-1185">Reference proteome</keyword>
<feature type="transmembrane region" description="Helical" evidence="1">
    <location>
        <begin position="164"/>
        <end position="184"/>
    </location>
</feature>
<protein>
    <recommendedName>
        <fullName evidence="2">LiaI-LiaF-like transmembrane region domain-containing protein</fullName>
    </recommendedName>
</protein>
<dbReference type="InterPro" id="IPR043726">
    <property type="entry name" value="LiaI-LiaF-like_TM1"/>
</dbReference>
<keyword evidence="1" id="KW-0812">Transmembrane</keyword>
<evidence type="ECO:0000313" key="3">
    <source>
        <dbReference type="EMBL" id="QOY85652.1"/>
    </source>
</evidence>
<feature type="transmembrane region" description="Helical" evidence="1">
    <location>
        <begin position="196"/>
        <end position="213"/>
    </location>
</feature>
<evidence type="ECO:0000313" key="4">
    <source>
        <dbReference type="Proteomes" id="UP000593892"/>
    </source>
</evidence>
<reference evidence="3 4" key="1">
    <citation type="submission" date="2020-10" db="EMBL/GenBank/DDBJ databases">
        <title>Complete genome sequence of Paludibaculum fermentans P105T, a facultatively anaerobic acidobacterium capable of dissimilatory Fe(III) reduction.</title>
        <authorList>
            <person name="Dedysh S.N."/>
            <person name="Beletsky A.V."/>
            <person name="Kulichevskaya I.S."/>
            <person name="Mardanov A.V."/>
            <person name="Ravin N.V."/>
        </authorList>
    </citation>
    <scope>NUCLEOTIDE SEQUENCE [LARGE SCALE GENOMIC DNA]</scope>
    <source>
        <strain evidence="3 4">P105</strain>
    </source>
</reference>
<proteinExistence type="predicted"/>
<organism evidence="3 4">
    <name type="scientific">Paludibaculum fermentans</name>
    <dbReference type="NCBI Taxonomy" id="1473598"/>
    <lineage>
        <taxon>Bacteria</taxon>
        <taxon>Pseudomonadati</taxon>
        <taxon>Acidobacteriota</taxon>
        <taxon>Terriglobia</taxon>
        <taxon>Bryobacterales</taxon>
        <taxon>Bryobacteraceae</taxon>
        <taxon>Paludibaculum</taxon>
    </lineage>
</organism>
<dbReference type="AlphaFoldDB" id="A0A7S7NL52"/>
<dbReference type="Proteomes" id="UP000593892">
    <property type="component" value="Chromosome"/>
</dbReference>
<keyword evidence="1" id="KW-1133">Transmembrane helix</keyword>
<dbReference type="EMBL" id="CP063849">
    <property type="protein sequence ID" value="QOY85652.1"/>
    <property type="molecule type" value="Genomic_DNA"/>
</dbReference>
<keyword evidence="1" id="KW-0472">Membrane</keyword>
<dbReference type="KEGG" id="pfer:IRI77_22850"/>
<feature type="domain" description="LiaI-LiaF-like transmembrane region" evidence="2">
    <location>
        <begin position="171"/>
        <end position="211"/>
    </location>
</feature>
<dbReference type="Pfam" id="PF18917">
    <property type="entry name" value="LiaI-LiaF-like_TM1"/>
    <property type="match status" value="1"/>
</dbReference>
<name>A0A7S7NL52_PALFE</name>
<feature type="transmembrane region" description="Helical" evidence="1">
    <location>
        <begin position="98"/>
        <end position="117"/>
    </location>
</feature>
<evidence type="ECO:0000259" key="2">
    <source>
        <dbReference type="Pfam" id="PF18917"/>
    </source>
</evidence>
<accession>A0A7S7NL52</accession>